<feature type="region of interest" description="Disordered" evidence="1">
    <location>
        <begin position="1"/>
        <end position="65"/>
    </location>
</feature>
<dbReference type="Pfam" id="PF24906">
    <property type="entry name" value="Zf_WRKY19"/>
    <property type="match status" value="1"/>
</dbReference>
<gene>
    <name evidence="3" type="ORF">FisN_7Hh213</name>
</gene>
<accession>A0A1Z5K3Z1</accession>
<dbReference type="Proteomes" id="UP000198406">
    <property type="component" value="Unassembled WGS sequence"/>
</dbReference>
<evidence type="ECO:0000256" key="1">
    <source>
        <dbReference type="SAM" id="MobiDB-lite"/>
    </source>
</evidence>
<name>A0A1Z5K3Z1_FISSO</name>
<feature type="compositionally biased region" description="Polar residues" evidence="1">
    <location>
        <begin position="1"/>
        <end position="12"/>
    </location>
</feature>
<evidence type="ECO:0000313" key="3">
    <source>
        <dbReference type="EMBL" id="GAX20892.1"/>
    </source>
</evidence>
<feature type="domain" description="WRKY19-like zinc finger" evidence="2">
    <location>
        <begin position="419"/>
        <end position="440"/>
    </location>
</feature>
<sequence length="527" mass="56953">MPSQFNDIQGSLRNMHPSESAREPLSKMDPGSAVIIQPSFGDAHYQRSSPVRTTSRPINIPMHDPRHQMMNERNVAVHGSYSDPTIEASRKHMLSHPSSQFAPPVSHRRINSNGKAVPIDQKTSRTRQHHRVDSGGLDMLSAAASAGLGKEEFDAAVYKQHPLSQPQMADPYRMHLSQLRHAGPHPVMPYAPVSHFAAYPMPPGAPYFAGMPGLPMAPYAYPPSEAHPRMEERRGSMEMMERPADARIHSASNQPVAPAMGNGENAQQANSGAHHRKLSSISLSALFGPTLFNGSEPPASMHPLKVGHHRATSSSISFLDSMGDVDDTFLRNLQAADAEVATELGVPGPVAVRSEAKLATGGSSKRVRRKCSVEGCANRVVQGGLCITHGAKRKTCKHPGCDKNVKKAGLCSTHGPARKRCDAEGCDKVAVQGGKCISHGAKKRVCLVDNCSKQAILGGMCKKHHDKATAEKLDLASGVVCKEIKPKSKRQHTRGLSIFQEISADTVQCILNDGENETEGNGNRNNW</sequence>
<dbReference type="OrthoDB" id="47862at2759"/>
<evidence type="ECO:0000259" key="2">
    <source>
        <dbReference type="Pfam" id="PF24906"/>
    </source>
</evidence>
<dbReference type="PANTHER" id="PTHR31827">
    <property type="entry name" value="EMB|CAB89363.1"/>
    <property type="match status" value="1"/>
</dbReference>
<dbReference type="EMBL" id="BDSP01000152">
    <property type="protein sequence ID" value="GAX20892.1"/>
    <property type="molecule type" value="Genomic_DNA"/>
</dbReference>
<proteinExistence type="predicted"/>
<reference evidence="3 4" key="1">
    <citation type="journal article" date="2015" name="Plant Cell">
        <title>Oil accumulation by the oleaginous diatom Fistulifera solaris as revealed by the genome and transcriptome.</title>
        <authorList>
            <person name="Tanaka T."/>
            <person name="Maeda Y."/>
            <person name="Veluchamy A."/>
            <person name="Tanaka M."/>
            <person name="Abida H."/>
            <person name="Marechal E."/>
            <person name="Bowler C."/>
            <person name="Muto M."/>
            <person name="Sunaga Y."/>
            <person name="Tanaka M."/>
            <person name="Yoshino T."/>
            <person name="Taniguchi T."/>
            <person name="Fukuda Y."/>
            <person name="Nemoto M."/>
            <person name="Matsumoto M."/>
            <person name="Wong P.S."/>
            <person name="Aburatani S."/>
            <person name="Fujibuchi W."/>
        </authorList>
    </citation>
    <scope>NUCLEOTIDE SEQUENCE [LARGE SCALE GENOMIC DNA]</scope>
    <source>
        <strain evidence="3 4">JPCC DA0580</strain>
    </source>
</reference>
<comment type="caution">
    <text evidence="3">The sequence shown here is derived from an EMBL/GenBank/DDBJ whole genome shotgun (WGS) entry which is preliminary data.</text>
</comment>
<dbReference type="InterPro" id="IPR056866">
    <property type="entry name" value="Znf_WRKY19"/>
</dbReference>
<organism evidence="3 4">
    <name type="scientific">Fistulifera solaris</name>
    <name type="common">Oleaginous diatom</name>
    <dbReference type="NCBI Taxonomy" id="1519565"/>
    <lineage>
        <taxon>Eukaryota</taxon>
        <taxon>Sar</taxon>
        <taxon>Stramenopiles</taxon>
        <taxon>Ochrophyta</taxon>
        <taxon>Bacillariophyta</taxon>
        <taxon>Bacillariophyceae</taxon>
        <taxon>Bacillariophycidae</taxon>
        <taxon>Naviculales</taxon>
        <taxon>Naviculaceae</taxon>
        <taxon>Fistulifera</taxon>
    </lineage>
</organism>
<dbReference type="AlphaFoldDB" id="A0A1Z5K3Z1"/>
<dbReference type="InParanoid" id="A0A1Z5K3Z1"/>
<evidence type="ECO:0000313" key="4">
    <source>
        <dbReference type="Proteomes" id="UP000198406"/>
    </source>
</evidence>
<feature type="compositionally biased region" description="Polar residues" evidence="1">
    <location>
        <begin position="46"/>
        <end position="57"/>
    </location>
</feature>
<protein>
    <recommendedName>
        <fullName evidence="2">WRKY19-like zinc finger domain-containing protein</fullName>
    </recommendedName>
</protein>
<keyword evidence="4" id="KW-1185">Reference proteome</keyword>
<dbReference type="PANTHER" id="PTHR31827:SF1">
    <property type="entry name" value="EMB|CAB89363.1"/>
    <property type="match status" value="1"/>
</dbReference>